<comment type="catalytic activity">
    <reaction evidence="3">
        <text>Hydrolysis of (1-&gt;4)-beta-linkages between N-acetylmuramic acid and N-acetyl-D-glucosamine residues in a peptidoglycan and between N-acetyl-D-glucosamine residues in chitodextrins.</text>
        <dbReference type="EC" id="3.2.1.17"/>
    </reaction>
</comment>
<keyword evidence="2 3" id="KW-0081">Bacteriolytic enzyme</keyword>
<dbReference type="Proteomes" id="UP000249254">
    <property type="component" value="Unassembled WGS sequence"/>
</dbReference>
<dbReference type="GO" id="GO:0009253">
    <property type="term" value="P:peptidoglycan catabolic process"/>
    <property type="evidence" value="ECO:0007669"/>
    <property type="project" value="InterPro"/>
</dbReference>
<dbReference type="InterPro" id="IPR023347">
    <property type="entry name" value="Lysozyme_dom_sf"/>
</dbReference>
<dbReference type="InterPro" id="IPR023346">
    <property type="entry name" value="Lysozyme-like_dom_sf"/>
</dbReference>
<name>A0A328AJ59_9CAUL</name>
<dbReference type="InterPro" id="IPR002196">
    <property type="entry name" value="Glyco_hydro_24"/>
</dbReference>
<dbReference type="PANTHER" id="PTHR37406:SF1">
    <property type="entry name" value="T4-TYPE LYSOZYME 1-RELATED"/>
    <property type="match status" value="1"/>
</dbReference>
<keyword evidence="1 3" id="KW-0929">Antimicrobial</keyword>
<evidence type="ECO:0000256" key="1">
    <source>
        <dbReference type="ARBA" id="ARBA00022529"/>
    </source>
</evidence>
<dbReference type="SUPFAM" id="SSF53955">
    <property type="entry name" value="Lysozyme-like"/>
    <property type="match status" value="1"/>
</dbReference>
<proteinExistence type="inferred from homology"/>
<dbReference type="EC" id="3.2.1.17" evidence="3"/>
<evidence type="ECO:0000313" key="5">
    <source>
        <dbReference type="EMBL" id="RAK54882.1"/>
    </source>
</evidence>
<keyword evidence="3" id="KW-0378">Hydrolase</keyword>
<evidence type="ECO:0000313" key="6">
    <source>
        <dbReference type="Proteomes" id="UP000249254"/>
    </source>
</evidence>
<dbReference type="GO" id="GO:0031640">
    <property type="term" value="P:killing of cells of another organism"/>
    <property type="evidence" value="ECO:0007669"/>
    <property type="project" value="UniProtKB-KW"/>
</dbReference>
<reference evidence="6" key="1">
    <citation type="submission" date="2018-05" db="EMBL/GenBank/DDBJ databases">
        <authorList>
            <person name="Li X."/>
        </authorList>
    </citation>
    <scope>NUCLEOTIDE SEQUENCE [LARGE SCALE GENOMIC DNA]</scope>
    <source>
        <strain evidence="6">LX32</strain>
    </source>
</reference>
<keyword evidence="3" id="KW-0326">Glycosidase</keyword>
<feature type="region of interest" description="Disordered" evidence="4">
    <location>
        <begin position="23"/>
        <end position="56"/>
    </location>
</feature>
<evidence type="ECO:0000256" key="2">
    <source>
        <dbReference type="ARBA" id="ARBA00022638"/>
    </source>
</evidence>
<comment type="similarity">
    <text evidence="3">Belongs to the glycosyl hydrolase 24 family.</text>
</comment>
<gene>
    <name evidence="5" type="ORF">DJ017_10265</name>
</gene>
<organism evidence="5 6">
    <name type="scientific">Phenylobacterium soli</name>
    <dbReference type="NCBI Taxonomy" id="2170551"/>
    <lineage>
        <taxon>Bacteria</taxon>
        <taxon>Pseudomonadati</taxon>
        <taxon>Pseudomonadota</taxon>
        <taxon>Alphaproteobacteria</taxon>
        <taxon>Caulobacterales</taxon>
        <taxon>Caulobacteraceae</taxon>
        <taxon>Phenylobacterium</taxon>
    </lineage>
</organism>
<evidence type="ECO:0000256" key="4">
    <source>
        <dbReference type="SAM" id="MobiDB-lite"/>
    </source>
</evidence>
<evidence type="ECO:0000256" key="3">
    <source>
        <dbReference type="RuleBase" id="RU003788"/>
    </source>
</evidence>
<dbReference type="AlphaFoldDB" id="A0A328AJ59"/>
<dbReference type="Gene3D" id="1.10.530.40">
    <property type="match status" value="1"/>
</dbReference>
<dbReference type="PANTHER" id="PTHR37406">
    <property type="entry name" value="T4-TYPE LYSOZYME 1-RELATED"/>
    <property type="match status" value="1"/>
</dbReference>
<sequence>MAPKPFSSIDVPDEVWEANARAWRARQDAEADGGDGGLGDLQRLLQSPQEEGRRNDVYLDSRGLPTVGIGHLVKPADNLQVGQRITDAQVDAFFRQDGAEALRRAKEQADAAGIDDPDFTRRLAAVNFQLGAKKWPATFPKTWSLIQSGDYAGAAKELYNSKWAKQTQHRVDAFRDALLRLPPKHAP</sequence>
<dbReference type="GO" id="GO:0016998">
    <property type="term" value="P:cell wall macromolecule catabolic process"/>
    <property type="evidence" value="ECO:0007669"/>
    <property type="project" value="InterPro"/>
</dbReference>
<comment type="caution">
    <text evidence="5">The sequence shown here is derived from an EMBL/GenBank/DDBJ whole genome shotgun (WGS) entry which is preliminary data.</text>
</comment>
<keyword evidence="6" id="KW-1185">Reference proteome</keyword>
<dbReference type="GO" id="GO:0042742">
    <property type="term" value="P:defense response to bacterium"/>
    <property type="evidence" value="ECO:0007669"/>
    <property type="project" value="UniProtKB-KW"/>
</dbReference>
<dbReference type="InterPro" id="IPR052619">
    <property type="entry name" value="Phage_lysozyme-like"/>
</dbReference>
<dbReference type="EMBL" id="QFYQ01000001">
    <property type="protein sequence ID" value="RAK54882.1"/>
    <property type="molecule type" value="Genomic_DNA"/>
</dbReference>
<accession>A0A328AJ59</accession>
<dbReference type="RefSeq" id="WP_111528632.1">
    <property type="nucleotide sequence ID" value="NZ_JBHRSG010000004.1"/>
</dbReference>
<protein>
    <recommendedName>
        <fullName evidence="3">Lysozyme</fullName>
        <ecNumber evidence="3">3.2.1.17</ecNumber>
    </recommendedName>
</protein>
<dbReference type="OrthoDB" id="5327667at2"/>
<dbReference type="GO" id="GO:0003796">
    <property type="term" value="F:lysozyme activity"/>
    <property type="evidence" value="ECO:0007669"/>
    <property type="project" value="UniProtKB-EC"/>
</dbReference>
<dbReference type="Pfam" id="PF00959">
    <property type="entry name" value="Phage_lysozyme"/>
    <property type="match status" value="1"/>
</dbReference>